<name>X0UR24_9ZZZZ</name>
<dbReference type="EMBL" id="BARS01023145">
    <property type="protein sequence ID" value="GAG08135.1"/>
    <property type="molecule type" value="Genomic_DNA"/>
</dbReference>
<feature type="non-terminal residue" evidence="1">
    <location>
        <position position="1"/>
    </location>
</feature>
<evidence type="ECO:0000313" key="1">
    <source>
        <dbReference type="EMBL" id="GAG08135.1"/>
    </source>
</evidence>
<protein>
    <submittedName>
        <fullName evidence="1">Uncharacterized protein</fullName>
    </submittedName>
</protein>
<reference evidence="1" key="1">
    <citation type="journal article" date="2014" name="Front. Microbiol.">
        <title>High frequency of phylogenetically diverse reductive dehalogenase-homologous genes in deep subseafloor sedimentary metagenomes.</title>
        <authorList>
            <person name="Kawai M."/>
            <person name="Futagami T."/>
            <person name="Toyoda A."/>
            <person name="Takaki Y."/>
            <person name="Nishi S."/>
            <person name="Hori S."/>
            <person name="Arai W."/>
            <person name="Tsubouchi T."/>
            <person name="Morono Y."/>
            <person name="Uchiyama I."/>
            <person name="Ito T."/>
            <person name="Fujiyama A."/>
            <person name="Inagaki F."/>
            <person name="Takami H."/>
        </authorList>
    </citation>
    <scope>NUCLEOTIDE SEQUENCE</scope>
    <source>
        <strain evidence="1">Expedition CK06-06</strain>
    </source>
</reference>
<accession>X0UR24</accession>
<organism evidence="1">
    <name type="scientific">marine sediment metagenome</name>
    <dbReference type="NCBI Taxonomy" id="412755"/>
    <lineage>
        <taxon>unclassified sequences</taxon>
        <taxon>metagenomes</taxon>
        <taxon>ecological metagenomes</taxon>
    </lineage>
</organism>
<comment type="caution">
    <text evidence="1">The sequence shown here is derived from an EMBL/GenBank/DDBJ whole genome shotgun (WGS) entry which is preliminary data.</text>
</comment>
<dbReference type="AlphaFoldDB" id="X0UR24"/>
<proteinExistence type="predicted"/>
<gene>
    <name evidence="1" type="ORF">S01H1_36887</name>
</gene>
<sequence length="150" mass="16680">PFVHVGPDSRNWVNSLYGMTEKPIDDLVVLARSWTQAPDLKVVSGNIKNLGYDMSQRSYKLENISSEVPQELEFLLCADEISPLMNACLYIKGWGDAGVELTVDGQNLVPGKDMELGYVRTITDSDLVVWITKTSNRPVRISLKPTAIPN</sequence>